<dbReference type="InterPro" id="IPR052945">
    <property type="entry name" value="Mitotic_Regulator"/>
</dbReference>
<accession>A0ABW5CJT0</accession>
<evidence type="ECO:0000313" key="2">
    <source>
        <dbReference type="EMBL" id="MFD2237484.1"/>
    </source>
</evidence>
<dbReference type="Gene3D" id="1.25.40.10">
    <property type="entry name" value="Tetratricopeptide repeat domain"/>
    <property type="match status" value="1"/>
</dbReference>
<feature type="region of interest" description="Disordered" evidence="1">
    <location>
        <begin position="234"/>
        <end position="257"/>
    </location>
</feature>
<dbReference type="PANTHER" id="PTHR43628:SF1">
    <property type="entry name" value="CHITIN SYNTHASE REGULATORY FACTOR 2-RELATED"/>
    <property type="match status" value="1"/>
</dbReference>
<dbReference type="InterPro" id="IPR006597">
    <property type="entry name" value="Sel1-like"/>
</dbReference>
<gene>
    <name evidence="2" type="ORF">ACFSKQ_08405</name>
</gene>
<protein>
    <submittedName>
        <fullName evidence="2">Tetratricopeptide repeat protein</fullName>
    </submittedName>
</protein>
<feature type="compositionally biased region" description="Low complexity" evidence="1">
    <location>
        <begin position="248"/>
        <end position="257"/>
    </location>
</feature>
<comment type="caution">
    <text evidence="2">The sequence shown here is derived from an EMBL/GenBank/DDBJ whole genome shotgun (WGS) entry which is preliminary data.</text>
</comment>
<dbReference type="Proteomes" id="UP001597371">
    <property type="component" value="Unassembled WGS sequence"/>
</dbReference>
<reference evidence="3" key="1">
    <citation type="journal article" date="2019" name="Int. J. Syst. Evol. Microbiol.">
        <title>The Global Catalogue of Microorganisms (GCM) 10K type strain sequencing project: providing services to taxonomists for standard genome sequencing and annotation.</title>
        <authorList>
            <consortium name="The Broad Institute Genomics Platform"/>
            <consortium name="The Broad Institute Genome Sequencing Center for Infectious Disease"/>
            <person name="Wu L."/>
            <person name="Ma J."/>
        </authorList>
    </citation>
    <scope>NUCLEOTIDE SEQUENCE [LARGE SCALE GENOMIC DNA]</scope>
    <source>
        <strain evidence="3">ZS-35-S2</strain>
    </source>
</reference>
<evidence type="ECO:0000256" key="1">
    <source>
        <dbReference type="SAM" id="MobiDB-lite"/>
    </source>
</evidence>
<dbReference type="InterPro" id="IPR011990">
    <property type="entry name" value="TPR-like_helical_dom_sf"/>
</dbReference>
<dbReference type="PANTHER" id="PTHR43628">
    <property type="entry name" value="ACTIVATOR OF C KINASE PROTEIN 1-RELATED"/>
    <property type="match status" value="1"/>
</dbReference>
<dbReference type="SMART" id="SM00671">
    <property type="entry name" value="SEL1"/>
    <property type="match status" value="5"/>
</dbReference>
<name>A0ABW5CJT0_9HYPH</name>
<dbReference type="EMBL" id="JBHUIJ010000009">
    <property type="protein sequence ID" value="MFD2237484.1"/>
    <property type="molecule type" value="Genomic_DNA"/>
</dbReference>
<sequence>MRWLERSRRAEPDPMHQALTAARAGDYAAALAIWEPLARSGHARAQNNIGACFAEGLGVAADPMLAFKWLKLSVDGGDPVGRRNLAALYFRGEGVPQDDIEAMRLYRLAAEEGDGPAQDMLSWMLLEGEAPDLAEVKRWAELAAGQGVAASMTRLGMLHHNALGVPRDPAEAARWWRMAAEAGDADGQAMLGAAYLTGGGVARDPLAALEWLLRGRAGGSALAQNFVEPARAQLSEGEQAEARRRARLPLAQEGPAA</sequence>
<proteinExistence type="predicted"/>
<keyword evidence="3" id="KW-1185">Reference proteome</keyword>
<dbReference type="Pfam" id="PF08238">
    <property type="entry name" value="Sel1"/>
    <property type="match status" value="5"/>
</dbReference>
<evidence type="ECO:0000313" key="3">
    <source>
        <dbReference type="Proteomes" id="UP001597371"/>
    </source>
</evidence>
<dbReference type="RefSeq" id="WP_209737605.1">
    <property type="nucleotide sequence ID" value="NZ_CP072611.1"/>
</dbReference>
<organism evidence="2 3">
    <name type="scientific">Aureimonas populi</name>
    <dbReference type="NCBI Taxonomy" id="1701758"/>
    <lineage>
        <taxon>Bacteria</taxon>
        <taxon>Pseudomonadati</taxon>
        <taxon>Pseudomonadota</taxon>
        <taxon>Alphaproteobacteria</taxon>
        <taxon>Hyphomicrobiales</taxon>
        <taxon>Aurantimonadaceae</taxon>
        <taxon>Aureimonas</taxon>
    </lineage>
</organism>
<dbReference type="SUPFAM" id="SSF81901">
    <property type="entry name" value="HCP-like"/>
    <property type="match status" value="2"/>
</dbReference>